<evidence type="ECO:0000256" key="13">
    <source>
        <dbReference type="SAM" id="MobiDB-lite"/>
    </source>
</evidence>
<reference evidence="15" key="2">
    <citation type="submission" date="2025-09" db="UniProtKB">
        <authorList>
            <consortium name="Ensembl"/>
        </authorList>
    </citation>
    <scope>IDENTIFICATION</scope>
</reference>
<feature type="domain" description="C2H2-type" evidence="14">
    <location>
        <begin position="323"/>
        <end position="350"/>
    </location>
</feature>
<evidence type="ECO:0000256" key="11">
    <source>
        <dbReference type="ARBA" id="ARBA00023242"/>
    </source>
</evidence>
<feature type="compositionally biased region" description="Low complexity" evidence="13">
    <location>
        <begin position="239"/>
        <end position="252"/>
    </location>
</feature>
<evidence type="ECO:0000259" key="14">
    <source>
        <dbReference type="PROSITE" id="PS50157"/>
    </source>
</evidence>
<comment type="function">
    <text evidence="1">May be involved in transcriptional regulation.</text>
</comment>
<dbReference type="GeneTree" id="ENSGT01150000286944"/>
<evidence type="ECO:0000256" key="2">
    <source>
        <dbReference type="ARBA" id="ARBA00004123"/>
    </source>
</evidence>
<dbReference type="InterPro" id="IPR050589">
    <property type="entry name" value="Ikaros_C2H2-ZF"/>
</dbReference>
<name>A0A674JAJ0_9SAUR</name>
<sequence length="515" mass="56463">SQQRPGHLGPEPRSRPACAQGESPSAAPRGDGEKQQQRQEIAAWRKRWWDEGAGAEGGEGDPPSPIRGSAGGSVQLSPARCPQPSPLEGSRDGGEGYLGLVLKPRRLGSQPSQREPPRSVSPGSVSSPAGPCPHGTSRIPPLAGALRQPFSEGSAGMLGQPQPLLSSQGRIGGAGGCFLSSCFLPSDKLLCYHPEPRLDSLSLPADARTDEDNSKQEGPVGAKLHGMSHCPKQGDDACGVGQQQGAPPGQRPNDLTQLTSIPAEKPYKCHECNKSYSLSSNLSRHRRSHTGERSHKCAQCGKSFHFSSQLVQHQISHTGERPYKCPDCGKSFGVSSNLLQHQRIHWAEQPYSCANCGKSFGHSSLLAQHQRIHMDERPYKCGECGKAFGVSSALIRHQRIHTGERPYKCPVCGKSFNLSSNLFTHRRIHWDEKPYKCPECGRSFSQSSSLSRHQISHTGERPYKCPECGKCFNQSSLLIRHQRIHTGERPYRCSQCWRSFLRNSQLKRHQSVHTR</sequence>
<protein>
    <recommendedName>
        <fullName evidence="14">C2H2-type domain-containing protein</fullName>
    </recommendedName>
</protein>
<dbReference type="PANTHER" id="PTHR24404">
    <property type="entry name" value="ZINC FINGER PROTEIN"/>
    <property type="match status" value="1"/>
</dbReference>
<evidence type="ECO:0000313" key="15">
    <source>
        <dbReference type="Ensembl" id="ENSTMTP00000016464.1"/>
    </source>
</evidence>
<dbReference type="AlphaFoldDB" id="A0A674JAJ0"/>
<feature type="domain" description="C2H2-type" evidence="14">
    <location>
        <begin position="267"/>
        <end position="294"/>
    </location>
</feature>
<dbReference type="PANTHER" id="PTHR24404:SF41">
    <property type="entry name" value="ZINC FINGER PROTEIN 613"/>
    <property type="match status" value="1"/>
</dbReference>
<dbReference type="FunFam" id="3.30.160.60:FF:000642">
    <property type="entry name" value="Zinc finger with KRAB and SCAN domains 2"/>
    <property type="match status" value="1"/>
</dbReference>
<feature type="compositionally biased region" description="Low complexity" evidence="13">
    <location>
        <begin position="118"/>
        <end position="129"/>
    </location>
</feature>
<feature type="domain" description="C2H2-type" evidence="14">
    <location>
        <begin position="379"/>
        <end position="406"/>
    </location>
</feature>
<dbReference type="Proteomes" id="UP000472274">
    <property type="component" value="Unplaced"/>
</dbReference>
<dbReference type="Gene3D" id="3.30.160.60">
    <property type="entry name" value="Classic Zinc Finger"/>
    <property type="match status" value="9"/>
</dbReference>
<dbReference type="GO" id="GO:0008270">
    <property type="term" value="F:zinc ion binding"/>
    <property type="evidence" value="ECO:0007669"/>
    <property type="project" value="UniProtKB-KW"/>
</dbReference>
<evidence type="ECO:0000256" key="7">
    <source>
        <dbReference type="ARBA" id="ARBA00022833"/>
    </source>
</evidence>
<keyword evidence="16" id="KW-1185">Reference proteome</keyword>
<feature type="region of interest" description="Disordered" evidence="13">
    <location>
        <begin position="202"/>
        <end position="257"/>
    </location>
</feature>
<dbReference type="FunFam" id="3.30.160.60:FF:001119">
    <property type="entry name" value="zinc finger protein 408"/>
    <property type="match status" value="1"/>
</dbReference>
<comment type="similarity">
    <text evidence="3">Belongs to the krueppel C2H2-type zinc-finger protein family.</text>
</comment>
<keyword evidence="10" id="KW-0804">Transcription</keyword>
<keyword evidence="7" id="KW-0862">Zinc</keyword>
<evidence type="ECO:0000256" key="5">
    <source>
        <dbReference type="ARBA" id="ARBA00022737"/>
    </source>
</evidence>
<comment type="subcellular location">
    <subcellularLocation>
        <location evidence="2">Nucleus</location>
    </subcellularLocation>
</comment>
<keyword evidence="6 12" id="KW-0863">Zinc-finger</keyword>
<dbReference type="PROSITE" id="PS00028">
    <property type="entry name" value="ZINC_FINGER_C2H2_1"/>
    <property type="match status" value="9"/>
</dbReference>
<dbReference type="InParanoid" id="A0A674JAJ0"/>
<dbReference type="FunFam" id="3.30.160.60:FF:000690">
    <property type="entry name" value="Zinc finger protein 354C"/>
    <property type="match status" value="1"/>
</dbReference>
<evidence type="ECO:0000256" key="3">
    <source>
        <dbReference type="ARBA" id="ARBA00006991"/>
    </source>
</evidence>
<evidence type="ECO:0000256" key="6">
    <source>
        <dbReference type="ARBA" id="ARBA00022771"/>
    </source>
</evidence>
<dbReference type="Pfam" id="PF13465">
    <property type="entry name" value="zf-H2C2_2"/>
    <property type="match status" value="1"/>
</dbReference>
<organism evidence="15 16">
    <name type="scientific">Terrapene triunguis</name>
    <name type="common">Three-toed box turtle</name>
    <dbReference type="NCBI Taxonomy" id="2587831"/>
    <lineage>
        <taxon>Eukaryota</taxon>
        <taxon>Metazoa</taxon>
        <taxon>Chordata</taxon>
        <taxon>Craniata</taxon>
        <taxon>Vertebrata</taxon>
        <taxon>Euteleostomi</taxon>
        <taxon>Archelosauria</taxon>
        <taxon>Testudinata</taxon>
        <taxon>Testudines</taxon>
        <taxon>Cryptodira</taxon>
        <taxon>Durocryptodira</taxon>
        <taxon>Testudinoidea</taxon>
        <taxon>Emydidae</taxon>
        <taxon>Terrapene</taxon>
    </lineage>
</organism>
<evidence type="ECO:0000256" key="12">
    <source>
        <dbReference type="PROSITE-ProRule" id="PRU00042"/>
    </source>
</evidence>
<dbReference type="SUPFAM" id="SSF57667">
    <property type="entry name" value="beta-beta-alpha zinc fingers"/>
    <property type="match status" value="5"/>
</dbReference>
<keyword evidence="11" id="KW-0539">Nucleus</keyword>
<keyword evidence="9" id="KW-0238">DNA-binding</keyword>
<proteinExistence type="inferred from homology"/>
<dbReference type="FunFam" id="3.30.160.60:FF:000269">
    <property type="entry name" value="Zinc finger protein 287"/>
    <property type="match status" value="1"/>
</dbReference>
<feature type="domain" description="C2H2-type" evidence="14">
    <location>
        <begin position="463"/>
        <end position="490"/>
    </location>
</feature>
<dbReference type="FunFam" id="3.30.160.60:FF:000024">
    <property type="entry name" value="zinc finger protein 140 isoform X1"/>
    <property type="match status" value="1"/>
</dbReference>
<dbReference type="Ensembl" id="ENSTMTT00000017054.1">
    <property type="protein sequence ID" value="ENSTMTP00000016464.1"/>
    <property type="gene ID" value="ENSTMTG00000012052.1"/>
</dbReference>
<feature type="domain" description="C2H2-type" evidence="14">
    <location>
        <begin position="491"/>
        <end position="515"/>
    </location>
</feature>
<evidence type="ECO:0000256" key="10">
    <source>
        <dbReference type="ARBA" id="ARBA00023163"/>
    </source>
</evidence>
<keyword evidence="8" id="KW-0805">Transcription regulation</keyword>
<dbReference type="SMART" id="SM00355">
    <property type="entry name" value="ZnF_C2H2"/>
    <property type="match status" value="9"/>
</dbReference>
<dbReference type="InterPro" id="IPR036236">
    <property type="entry name" value="Znf_C2H2_sf"/>
</dbReference>
<dbReference type="InterPro" id="IPR013087">
    <property type="entry name" value="Znf_C2H2_type"/>
</dbReference>
<evidence type="ECO:0000313" key="16">
    <source>
        <dbReference type="Proteomes" id="UP000472274"/>
    </source>
</evidence>
<dbReference type="FunFam" id="3.30.160.60:FF:000631">
    <property type="entry name" value="zinc finger protein 189 isoform X2"/>
    <property type="match status" value="1"/>
</dbReference>
<dbReference type="GO" id="GO:0005634">
    <property type="term" value="C:nucleus"/>
    <property type="evidence" value="ECO:0007669"/>
    <property type="project" value="UniProtKB-SubCell"/>
</dbReference>
<keyword evidence="5" id="KW-0677">Repeat</keyword>
<dbReference type="GO" id="GO:0006357">
    <property type="term" value="P:regulation of transcription by RNA polymerase II"/>
    <property type="evidence" value="ECO:0007669"/>
    <property type="project" value="TreeGrafter"/>
</dbReference>
<feature type="domain" description="C2H2-type" evidence="14">
    <location>
        <begin position="435"/>
        <end position="462"/>
    </location>
</feature>
<evidence type="ECO:0000256" key="9">
    <source>
        <dbReference type="ARBA" id="ARBA00023125"/>
    </source>
</evidence>
<dbReference type="FunFam" id="3.30.160.60:FF:002110">
    <property type="entry name" value="Zinc finger protein 1053"/>
    <property type="match status" value="1"/>
</dbReference>
<dbReference type="PROSITE" id="PS50157">
    <property type="entry name" value="ZINC_FINGER_C2H2_2"/>
    <property type="match status" value="9"/>
</dbReference>
<feature type="region of interest" description="Disordered" evidence="13">
    <location>
        <begin position="1"/>
        <end position="162"/>
    </location>
</feature>
<feature type="domain" description="C2H2-type" evidence="14">
    <location>
        <begin position="351"/>
        <end position="378"/>
    </location>
</feature>
<dbReference type="GO" id="GO:0003700">
    <property type="term" value="F:DNA-binding transcription factor activity"/>
    <property type="evidence" value="ECO:0007669"/>
    <property type="project" value="TreeGrafter"/>
</dbReference>
<keyword evidence="4" id="KW-0479">Metal-binding</keyword>
<dbReference type="GO" id="GO:0000978">
    <property type="term" value="F:RNA polymerase II cis-regulatory region sequence-specific DNA binding"/>
    <property type="evidence" value="ECO:0007669"/>
    <property type="project" value="TreeGrafter"/>
</dbReference>
<evidence type="ECO:0000256" key="4">
    <source>
        <dbReference type="ARBA" id="ARBA00022723"/>
    </source>
</evidence>
<feature type="domain" description="C2H2-type" evidence="14">
    <location>
        <begin position="407"/>
        <end position="434"/>
    </location>
</feature>
<evidence type="ECO:0000256" key="8">
    <source>
        <dbReference type="ARBA" id="ARBA00023015"/>
    </source>
</evidence>
<dbReference type="Pfam" id="PF00096">
    <property type="entry name" value="zf-C2H2"/>
    <property type="match status" value="7"/>
</dbReference>
<dbReference type="FunFam" id="3.30.160.60:FF:000358">
    <property type="entry name" value="zinc finger protein 24"/>
    <property type="match status" value="1"/>
</dbReference>
<evidence type="ECO:0000256" key="1">
    <source>
        <dbReference type="ARBA" id="ARBA00003767"/>
    </source>
</evidence>
<feature type="domain" description="C2H2-type" evidence="14">
    <location>
        <begin position="295"/>
        <end position="322"/>
    </location>
</feature>
<accession>A0A674JAJ0</accession>
<dbReference type="FunFam" id="3.30.160.60:FF:000009">
    <property type="entry name" value="zinc finger protein 79 isoform X2"/>
    <property type="match status" value="1"/>
</dbReference>
<reference evidence="15" key="1">
    <citation type="submission" date="2025-08" db="UniProtKB">
        <authorList>
            <consortium name="Ensembl"/>
        </authorList>
    </citation>
    <scope>IDENTIFICATION</scope>
</reference>